<gene>
    <name evidence="2" type="ORF">MSPICULIGERA_LOCUS22071</name>
</gene>
<evidence type="ECO:0000256" key="1">
    <source>
        <dbReference type="SAM" id="MobiDB-lite"/>
    </source>
</evidence>
<sequence length="208" mass="24082">MMYDHLELIAKLTSKKKVKEASPPVREDSTQRLGHSRIPSNISLLIHRRWYSPNHQRTMLDQTGPGRIRYDASRQKILDAVNARLPPCRRIDSTQLMKHLEYARKVTRDKIQNEMTYATPKKIAYDFLMKADGADEAPMEEPSFSEDQKPSVSPAIENDTYDDDMDSQDAVLDNYDPISTNSNDLTQVLERFFNGLQIRPMKFPKRPK</sequence>
<protein>
    <submittedName>
        <fullName evidence="2">Uncharacterized protein</fullName>
    </submittedName>
</protein>
<comment type="caution">
    <text evidence="2">The sequence shown here is derived from an EMBL/GenBank/DDBJ whole genome shotgun (WGS) entry which is preliminary data.</text>
</comment>
<name>A0AA36DA75_9BILA</name>
<evidence type="ECO:0000313" key="3">
    <source>
        <dbReference type="Proteomes" id="UP001177023"/>
    </source>
</evidence>
<feature type="region of interest" description="Disordered" evidence="1">
    <location>
        <begin position="135"/>
        <end position="180"/>
    </location>
</feature>
<reference evidence="2" key="1">
    <citation type="submission" date="2023-06" db="EMBL/GenBank/DDBJ databases">
        <authorList>
            <person name="Delattre M."/>
        </authorList>
    </citation>
    <scope>NUCLEOTIDE SEQUENCE</scope>
    <source>
        <strain evidence="2">AF72</strain>
    </source>
</reference>
<feature type="non-terminal residue" evidence="2">
    <location>
        <position position="1"/>
    </location>
</feature>
<keyword evidence="3" id="KW-1185">Reference proteome</keyword>
<proteinExistence type="predicted"/>
<organism evidence="2 3">
    <name type="scientific">Mesorhabditis spiculigera</name>
    <dbReference type="NCBI Taxonomy" id="96644"/>
    <lineage>
        <taxon>Eukaryota</taxon>
        <taxon>Metazoa</taxon>
        <taxon>Ecdysozoa</taxon>
        <taxon>Nematoda</taxon>
        <taxon>Chromadorea</taxon>
        <taxon>Rhabditida</taxon>
        <taxon>Rhabditina</taxon>
        <taxon>Rhabditomorpha</taxon>
        <taxon>Rhabditoidea</taxon>
        <taxon>Rhabditidae</taxon>
        <taxon>Mesorhabditinae</taxon>
        <taxon>Mesorhabditis</taxon>
    </lineage>
</organism>
<dbReference type="Proteomes" id="UP001177023">
    <property type="component" value="Unassembled WGS sequence"/>
</dbReference>
<accession>A0AA36DA75</accession>
<evidence type="ECO:0000313" key="2">
    <source>
        <dbReference type="EMBL" id="CAJ0584003.1"/>
    </source>
</evidence>
<dbReference type="AlphaFoldDB" id="A0AA36DA75"/>
<dbReference type="EMBL" id="CATQJA010002665">
    <property type="protein sequence ID" value="CAJ0584003.1"/>
    <property type="molecule type" value="Genomic_DNA"/>
</dbReference>